<protein>
    <submittedName>
        <fullName evidence="3">Transcriptional regulator with XRE-family HTH domain</fullName>
    </submittedName>
</protein>
<dbReference type="AlphaFoldDB" id="A0A3D9HRQ8"/>
<dbReference type="Gene3D" id="1.10.260.40">
    <property type="entry name" value="lambda repressor-like DNA-binding domains"/>
    <property type="match status" value="1"/>
</dbReference>
<dbReference type="InterPro" id="IPR010982">
    <property type="entry name" value="Lambda_DNA-bd_dom_sf"/>
</dbReference>
<keyword evidence="4" id="KW-1185">Reference proteome</keyword>
<evidence type="ECO:0000256" key="1">
    <source>
        <dbReference type="ARBA" id="ARBA00023125"/>
    </source>
</evidence>
<keyword evidence="1" id="KW-0238">DNA-binding</keyword>
<dbReference type="Pfam" id="PF01381">
    <property type="entry name" value="HTH_3"/>
    <property type="match status" value="1"/>
</dbReference>
<evidence type="ECO:0000259" key="2">
    <source>
        <dbReference type="PROSITE" id="PS50943"/>
    </source>
</evidence>
<sequence>MPHPTDVHVGQKIREVRIERGLSQDQLAGMLGISFQQIQKYEKGTNRIGSSRLYAICQALEIPVNYLFDDLRRGDGDPSMPSLRSIQVARDLEAIPDMEVRNRLLSLIRAIQEDLTDLK</sequence>
<proteinExistence type="predicted"/>
<dbReference type="PROSITE" id="PS50943">
    <property type="entry name" value="HTH_CROC1"/>
    <property type="match status" value="1"/>
</dbReference>
<dbReference type="RefSeq" id="WP_115935745.1">
    <property type="nucleotide sequence ID" value="NZ_QRDW01000002.1"/>
</dbReference>
<name>A0A3D9HRQ8_9PROT</name>
<dbReference type="InterPro" id="IPR001387">
    <property type="entry name" value="Cro/C1-type_HTH"/>
</dbReference>
<dbReference type="SMART" id="SM00530">
    <property type="entry name" value="HTH_XRE"/>
    <property type="match status" value="1"/>
</dbReference>
<dbReference type="PANTHER" id="PTHR46558">
    <property type="entry name" value="TRACRIPTIONAL REGULATORY PROTEIN-RELATED-RELATED"/>
    <property type="match status" value="1"/>
</dbReference>
<feature type="domain" description="HTH cro/C1-type" evidence="2">
    <location>
        <begin position="13"/>
        <end position="67"/>
    </location>
</feature>
<dbReference type="OrthoDB" id="9797172at2"/>
<comment type="caution">
    <text evidence="3">The sequence shown here is derived from an EMBL/GenBank/DDBJ whole genome shotgun (WGS) entry which is preliminary data.</text>
</comment>
<dbReference type="EMBL" id="QRDW01000002">
    <property type="protein sequence ID" value="RED52194.1"/>
    <property type="molecule type" value="Genomic_DNA"/>
</dbReference>
<reference evidence="3 4" key="1">
    <citation type="submission" date="2018-07" db="EMBL/GenBank/DDBJ databases">
        <title>Genomic Encyclopedia of Type Strains, Phase III (KMG-III): the genomes of soil and plant-associated and newly described type strains.</title>
        <authorList>
            <person name="Whitman W."/>
        </authorList>
    </citation>
    <scope>NUCLEOTIDE SEQUENCE [LARGE SCALE GENOMIC DNA]</scope>
    <source>
        <strain evidence="3 4">CECT 8488</strain>
    </source>
</reference>
<dbReference type="GO" id="GO:0003677">
    <property type="term" value="F:DNA binding"/>
    <property type="evidence" value="ECO:0007669"/>
    <property type="project" value="UniProtKB-KW"/>
</dbReference>
<dbReference type="Proteomes" id="UP000256845">
    <property type="component" value="Unassembled WGS sequence"/>
</dbReference>
<accession>A0A3D9HRQ8</accession>
<dbReference type="SUPFAM" id="SSF47413">
    <property type="entry name" value="lambda repressor-like DNA-binding domains"/>
    <property type="match status" value="1"/>
</dbReference>
<evidence type="ECO:0000313" key="3">
    <source>
        <dbReference type="EMBL" id="RED52194.1"/>
    </source>
</evidence>
<organism evidence="3 4">
    <name type="scientific">Aestuariispira insulae</name>
    <dbReference type="NCBI Taxonomy" id="1461337"/>
    <lineage>
        <taxon>Bacteria</taxon>
        <taxon>Pseudomonadati</taxon>
        <taxon>Pseudomonadota</taxon>
        <taxon>Alphaproteobacteria</taxon>
        <taxon>Rhodospirillales</taxon>
        <taxon>Kiloniellaceae</taxon>
        <taxon>Aestuariispira</taxon>
    </lineage>
</organism>
<dbReference type="PANTHER" id="PTHR46558:SF3">
    <property type="entry name" value="TRANSCRIPTIONAL REGULATOR"/>
    <property type="match status" value="1"/>
</dbReference>
<gene>
    <name evidence="3" type="ORF">DFP90_102212</name>
</gene>
<evidence type="ECO:0000313" key="4">
    <source>
        <dbReference type="Proteomes" id="UP000256845"/>
    </source>
</evidence>
<dbReference type="CDD" id="cd00093">
    <property type="entry name" value="HTH_XRE"/>
    <property type="match status" value="1"/>
</dbReference>